<evidence type="ECO:0000256" key="2">
    <source>
        <dbReference type="ARBA" id="ARBA00022741"/>
    </source>
</evidence>
<dbReference type="Pfam" id="PF00069">
    <property type="entry name" value="Pkinase"/>
    <property type="match status" value="1"/>
</dbReference>
<evidence type="ECO:0000259" key="6">
    <source>
        <dbReference type="PROSITE" id="PS50011"/>
    </source>
</evidence>
<dbReference type="SUPFAM" id="SSF56112">
    <property type="entry name" value="Protein kinase-like (PK-like)"/>
    <property type="match status" value="1"/>
</dbReference>
<dbReference type="GO" id="GO:0004693">
    <property type="term" value="F:cyclin-dependent protein serine/threonine kinase activity"/>
    <property type="evidence" value="ECO:0007669"/>
    <property type="project" value="UniProtKB-EC"/>
</dbReference>
<dbReference type="Proteomes" id="UP000002035">
    <property type="component" value="Unassembled WGS sequence"/>
</dbReference>
<dbReference type="eggNOG" id="ENOG502RV4M">
    <property type="taxonomic scope" value="Eukaryota"/>
</dbReference>
<gene>
    <name evidence="7" type="ORF">MCYG_02722</name>
</gene>
<dbReference type="VEuPathDB" id="FungiDB:MCYG_02722"/>
<dbReference type="OMA" id="AADIWSW"/>
<evidence type="ECO:0000256" key="3">
    <source>
        <dbReference type="ARBA" id="ARBA00022840"/>
    </source>
</evidence>
<dbReference type="InterPro" id="IPR011009">
    <property type="entry name" value="Kinase-like_dom_sf"/>
</dbReference>
<dbReference type="EC" id="2.7.11.22" evidence="1"/>
<proteinExistence type="predicted"/>
<dbReference type="SMART" id="SM00220">
    <property type="entry name" value="S_TKc"/>
    <property type="match status" value="1"/>
</dbReference>
<keyword evidence="3" id="KW-0067">ATP-binding</keyword>
<sequence>MSALGLICRRESGTRYRLTRPLGAQIPGKTPNVWLARDVSNDAEYVVKQPPTDTRSDDAWSLAAFKHELEMQRLFANDPMIRPLVDYVPESEPGGPMMVLEAFPQSLWGARHTRPFTIPEIKWVMKGVLLGIFTVHMKGLVYTVSKPCSREITSLTYRSPEVHFGKPWTQSTDVWSWGIILAQLLQAKVDFKSPGMYDSGQIGTLKEKSKAVRDKLAIDFDLASIPFYADDERCAKLLPPAQPDEAYMWANTMVENGIAGEDIQFLAEVLNPDPSARLTVREILESGYLDV</sequence>
<dbReference type="InterPro" id="IPR050108">
    <property type="entry name" value="CDK"/>
</dbReference>
<evidence type="ECO:0000313" key="8">
    <source>
        <dbReference type="Proteomes" id="UP000002035"/>
    </source>
</evidence>
<dbReference type="GO" id="GO:0005524">
    <property type="term" value="F:ATP binding"/>
    <property type="evidence" value="ECO:0007669"/>
    <property type="project" value="UniProtKB-KW"/>
</dbReference>
<dbReference type="GeneID" id="9222999"/>
<dbReference type="AlphaFoldDB" id="C5FGL8"/>
<keyword evidence="2" id="KW-0547">Nucleotide-binding</keyword>
<comment type="catalytic activity">
    <reaction evidence="4">
        <text>L-threonyl-[protein] + ATP = O-phospho-L-threonyl-[protein] + ADP + H(+)</text>
        <dbReference type="Rhea" id="RHEA:46608"/>
        <dbReference type="Rhea" id="RHEA-COMP:11060"/>
        <dbReference type="Rhea" id="RHEA-COMP:11605"/>
        <dbReference type="ChEBI" id="CHEBI:15378"/>
        <dbReference type="ChEBI" id="CHEBI:30013"/>
        <dbReference type="ChEBI" id="CHEBI:30616"/>
        <dbReference type="ChEBI" id="CHEBI:61977"/>
        <dbReference type="ChEBI" id="CHEBI:456216"/>
        <dbReference type="EC" id="2.7.11.22"/>
    </reaction>
</comment>
<name>C5FGL8_ARTOC</name>
<dbReference type="GO" id="GO:0005634">
    <property type="term" value="C:nucleus"/>
    <property type="evidence" value="ECO:0007669"/>
    <property type="project" value="TreeGrafter"/>
</dbReference>
<dbReference type="EMBL" id="DS995702">
    <property type="protein sequence ID" value="EEQ29903.1"/>
    <property type="molecule type" value="Genomic_DNA"/>
</dbReference>
<dbReference type="OrthoDB" id="4171594at2759"/>
<dbReference type="HOGENOM" id="CLU_041563_0_0_1"/>
<evidence type="ECO:0000256" key="4">
    <source>
        <dbReference type="ARBA" id="ARBA00047811"/>
    </source>
</evidence>
<reference evidence="8" key="1">
    <citation type="journal article" date="2012" name="MBio">
        <title>Comparative genome analysis of Trichophyton rubrum and related dermatophytes reveals candidate genes involved in infection.</title>
        <authorList>
            <person name="Martinez D.A."/>
            <person name="Oliver B.G."/>
            <person name="Graeser Y."/>
            <person name="Goldberg J.M."/>
            <person name="Li W."/>
            <person name="Martinez-Rossi N.M."/>
            <person name="Monod M."/>
            <person name="Shelest E."/>
            <person name="Barton R.C."/>
            <person name="Birch E."/>
            <person name="Brakhage A.A."/>
            <person name="Chen Z."/>
            <person name="Gurr S.J."/>
            <person name="Heiman D."/>
            <person name="Heitman J."/>
            <person name="Kosti I."/>
            <person name="Rossi A."/>
            <person name="Saif S."/>
            <person name="Samalova M."/>
            <person name="Saunders C.W."/>
            <person name="Shea T."/>
            <person name="Summerbell R.C."/>
            <person name="Xu J."/>
            <person name="Young S."/>
            <person name="Zeng Q."/>
            <person name="Birren B.W."/>
            <person name="Cuomo C.A."/>
            <person name="White T.C."/>
        </authorList>
    </citation>
    <scope>NUCLEOTIDE SEQUENCE [LARGE SCALE GENOMIC DNA]</scope>
    <source>
        <strain evidence="8">ATCC MYA-4605 / CBS 113480</strain>
    </source>
</reference>
<evidence type="ECO:0000256" key="1">
    <source>
        <dbReference type="ARBA" id="ARBA00012425"/>
    </source>
</evidence>
<dbReference type="InterPro" id="IPR000719">
    <property type="entry name" value="Prot_kinase_dom"/>
</dbReference>
<comment type="catalytic activity">
    <reaction evidence="5">
        <text>L-seryl-[protein] + ATP = O-phospho-L-seryl-[protein] + ADP + H(+)</text>
        <dbReference type="Rhea" id="RHEA:17989"/>
        <dbReference type="Rhea" id="RHEA-COMP:9863"/>
        <dbReference type="Rhea" id="RHEA-COMP:11604"/>
        <dbReference type="ChEBI" id="CHEBI:15378"/>
        <dbReference type="ChEBI" id="CHEBI:29999"/>
        <dbReference type="ChEBI" id="CHEBI:30616"/>
        <dbReference type="ChEBI" id="CHEBI:83421"/>
        <dbReference type="ChEBI" id="CHEBI:456216"/>
        <dbReference type="EC" id="2.7.11.22"/>
    </reaction>
</comment>
<dbReference type="Gene3D" id="1.10.510.10">
    <property type="entry name" value="Transferase(Phosphotransferase) domain 1"/>
    <property type="match status" value="2"/>
</dbReference>
<dbReference type="STRING" id="554155.C5FGL8"/>
<feature type="domain" description="Protein kinase" evidence="6">
    <location>
        <begin position="16"/>
        <end position="289"/>
    </location>
</feature>
<dbReference type="PROSITE" id="PS50011">
    <property type="entry name" value="PROTEIN_KINASE_DOM"/>
    <property type="match status" value="1"/>
</dbReference>
<dbReference type="PANTHER" id="PTHR24056">
    <property type="entry name" value="CELL DIVISION PROTEIN KINASE"/>
    <property type="match status" value="1"/>
</dbReference>
<keyword evidence="8" id="KW-1185">Reference proteome</keyword>
<evidence type="ECO:0000313" key="7">
    <source>
        <dbReference type="EMBL" id="EEQ29903.1"/>
    </source>
</evidence>
<organism evidence="7 8">
    <name type="scientific">Arthroderma otae (strain ATCC MYA-4605 / CBS 113480)</name>
    <name type="common">Microsporum canis</name>
    <dbReference type="NCBI Taxonomy" id="554155"/>
    <lineage>
        <taxon>Eukaryota</taxon>
        <taxon>Fungi</taxon>
        <taxon>Dikarya</taxon>
        <taxon>Ascomycota</taxon>
        <taxon>Pezizomycotina</taxon>
        <taxon>Eurotiomycetes</taxon>
        <taxon>Eurotiomycetidae</taxon>
        <taxon>Onygenales</taxon>
        <taxon>Arthrodermataceae</taxon>
        <taxon>Microsporum</taxon>
    </lineage>
</organism>
<protein>
    <recommendedName>
        <fullName evidence="1">cyclin-dependent kinase</fullName>
        <ecNumber evidence="1">2.7.11.22</ecNumber>
    </recommendedName>
</protein>
<dbReference type="RefSeq" id="XP_002849788.1">
    <property type="nucleotide sequence ID" value="XM_002849742.1"/>
</dbReference>
<accession>C5FGL8</accession>
<evidence type="ECO:0000256" key="5">
    <source>
        <dbReference type="ARBA" id="ARBA00048367"/>
    </source>
</evidence>